<sequence length="43" mass="4908">MQRGGALLLFAMLASLMMLMSNKEVLCQDGCPTVFSRPFYWFC</sequence>
<evidence type="ECO:0000313" key="1">
    <source>
        <dbReference type="EMBL" id="PVY78436.1"/>
    </source>
</evidence>
<protein>
    <submittedName>
        <fullName evidence="1">Uncharacterized protein</fullName>
    </submittedName>
</protein>
<dbReference type="Proteomes" id="UP000245887">
    <property type="component" value="Unassembled WGS sequence"/>
</dbReference>
<accession>A0A2U1D067</accession>
<evidence type="ECO:0000313" key="2">
    <source>
        <dbReference type="Proteomes" id="UP000245887"/>
    </source>
</evidence>
<comment type="caution">
    <text evidence="1">The sequence shown here is derived from an EMBL/GenBank/DDBJ whole genome shotgun (WGS) entry which is preliminary data.</text>
</comment>
<reference evidence="1 2" key="1">
    <citation type="submission" date="2018-04" db="EMBL/GenBank/DDBJ databases">
        <title>Genomic Encyclopedia of Type Strains, Phase IV (KMG-IV): sequencing the most valuable type-strain genomes for metagenomic binning, comparative biology and taxonomic classification.</title>
        <authorList>
            <person name="Goeker M."/>
        </authorList>
    </citation>
    <scope>NUCLEOTIDE SEQUENCE [LARGE SCALE GENOMIC DNA]</scope>
    <source>
        <strain evidence="1 2">DSM 28688</strain>
    </source>
</reference>
<dbReference type="EMBL" id="QEKQ01000002">
    <property type="protein sequence ID" value="PVY78436.1"/>
    <property type="molecule type" value="Genomic_DNA"/>
</dbReference>
<name>A0A2U1D067_9GAMM</name>
<gene>
    <name evidence="1" type="ORF">C8D92_102483</name>
</gene>
<proteinExistence type="predicted"/>
<dbReference type="AlphaFoldDB" id="A0A2U1D067"/>
<organism evidence="1 2">
    <name type="scientific">Tamilnaduibacter salinus</name>
    <dbReference type="NCBI Taxonomy" id="1484056"/>
    <lineage>
        <taxon>Bacteria</taxon>
        <taxon>Pseudomonadati</taxon>
        <taxon>Pseudomonadota</taxon>
        <taxon>Gammaproteobacteria</taxon>
        <taxon>Pseudomonadales</taxon>
        <taxon>Marinobacteraceae</taxon>
        <taxon>Tamilnaduibacter</taxon>
    </lineage>
</organism>